<proteinExistence type="predicted"/>
<keyword evidence="2" id="KW-1185">Reference proteome</keyword>
<dbReference type="EMBL" id="CP002353">
    <property type="protein sequence ID" value="ADV61195.1"/>
    <property type="molecule type" value="Genomic_DNA"/>
</dbReference>
<name>E8R077_ISOPI</name>
<evidence type="ECO:0000313" key="2">
    <source>
        <dbReference type="Proteomes" id="UP000008631"/>
    </source>
</evidence>
<protein>
    <submittedName>
        <fullName evidence="1">Uncharacterized protein</fullName>
    </submittedName>
</protein>
<accession>E8R077</accession>
<dbReference type="STRING" id="575540.Isop_0602"/>
<dbReference type="InParanoid" id="E8R077"/>
<reference key="1">
    <citation type="submission" date="2010-11" db="EMBL/GenBank/DDBJ databases">
        <title>The complete sequence of chromosome of Isophaera pallida ATCC 43644.</title>
        <authorList>
            <consortium name="US DOE Joint Genome Institute (JGI-PGF)"/>
            <person name="Lucas S."/>
            <person name="Copeland A."/>
            <person name="Lapidus A."/>
            <person name="Bruce D."/>
            <person name="Goodwin L."/>
            <person name="Pitluck S."/>
            <person name="Kyrpides N."/>
            <person name="Mavromatis K."/>
            <person name="Pagani I."/>
            <person name="Ivanova N."/>
            <person name="Saunders E."/>
            <person name="Brettin T."/>
            <person name="Detter J.C."/>
            <person name="Han C."/>
            <person name="Tapia R."/>
            <person name="Land M."/>
            <person name="Hauser L."/>
            <person name="Markowitz V."/>
            <person name="Cheng J.-F."/>
            <person name="Hugenholtz P."/>
            <person name="Woyke T."/>
            <person name="Wu D."/>
            <person name="Eisen J.A."/>
        </authorList>
    </citation>
    <scope>NUCLEOTIDE SEQUENCE</scope>
    <source>
        <strain>ATCC 43644</strain>
    </source>
</reference>
<reference evidence="1 2" key="2">
    <citation type="journal article" date="2011" name="Stand. Genomic Sci.">
        <title>Complete genome sequence of Isosphaera pallida type strain (IS1B).</title>
        <authorList>
            <consortium name="US DOE Joint Genome Institute (JGI-PGF)"/>
            <person name="Goker M."/>
            <person name="Cleland D."/>
            <person name="Saunders E."/>
            <person name="Lapidus A."/>
            <person name="Nolan M."/>
            <person name="Lucas S."/>
            <person name="Hammon N."/>
            <person name="Deshpande S."/>
            <person name="Cheng J.F."/>
            <person name="Tapia R."/>
            <person name="Han C."/>
            <person name="Goodwin L."/>
            <person name="Pitluck S."/>
            <person name="Liolios K."/>
            <person name="Pagani I."/>
            <person name="Ivanova N."/>
            <person name="Mavromatis K."/>
            <person name="Pati A."/>
            <person name="Chen A."/>
            <person name="Palaniappan K."/>
            <person name="Land M."/>
            <person name="Hauser L."/>
            <person name="Chang Y.J."/>
            <person name="Jeffries C.D."/>
            <person name="Detter J.C."/>
            <person name="Beck B."/>
            <person name="Woyke T."/>
            <person name="Bristow J."/>
            <person name="Eisen J.A."/>
            <person name="Markowitz V."/>
            <person name="Hugenholtz P."/>
            <person name="Kyrpides N.C."/>
            <person name="Klenk H.P."/>
        </authorList>
    </citation>
    <scope>NUCLEOTIDE SEQUENCE [LARGE SCALE GENOMIC DNA]</scope>
    <source>
        <strain evidence="2">ATCC 43644 / DSM 9630 / IS1B</strain>
    </source>
</reference>
<dbReference type="Proteomes" id="UP000008631">
    <property type="component" value="Chromosome"/>
</dbReference>
<dbReference type="HOGENOM" id="CLU_1364684_0_0_0"/>
<dbReference type="KEGG" id="ipa:Isop_0602"/>
<gene>
    <name evidence="1" type="ordered locus">Isop_0602</name>
</gene>
<organism evidence="1 2">
    <name type="scientific">Isosphaera pallida (strain ATCC 43644 / DSM 9630 / IS1B)</name>
    <dbReference type="NCBI Taxonomy" id="575540"/>
    <lineage>
        <taxon>Bacteria</taxon>
        <taxon>Pseudomonadati</taxon>
        <taxon>Planctomycetota</taxon>
        <taxon>Planctomycetia</taxon>
        <taxon>Isosphaerales</taxon>
        <taxon>Isosphaeraceae</taxon>
        <taxon>Isosphaera</taxon>
    </lineage>
</organism>
<sequence length="200" mass="22234">MAGNALQFATVGSVRGDEPIGPVVEVAEPLAECLRRVVDSSERWREHYGVSEGMGYYEQAHNHARAGWPLTLGANAVTRYEPGRGLYEVGGDSPQPPRMFTWRQRGEFDGLPHPLPGTVGHDFLGVHLPRKVTLFSSWGVRFKGGYGAYQTDGPAIPDILALKPFRREKLESQEEGHAWVAFPRPHGHNEAWGWSAVRPR</sequence>
<dbReference type="AlphaFoldDB" id="E8R077"/>
<evidence type="ECO:0000313" key="1">
    <source>
        <dbReference type="EMBL" id="ADV61195.1"/>
    </source>
</evidence>